<sequence length="156" mass="17354">MSQKAEFSKSDSSPQFQSGNEEVQYRLLPMRREVTISPPSVGNAEAETDGTSELWSEPGLSKPGSEDDVGDSERKLGSGQFLHSETVLIPGVCVDRQCQCVDGVWHCFDYCTPLDQLPCAAVNVVVWDPFCCPRCMGRFFDRRIHLNFLIGLHSNP</sequence>
<evidence type="ECO:0000256" key="1">
    <source>
        <dbReference type="SAM" id="MobiDB-lite"/>
    </source>
</evidence>
<dbReference type="EMBL" id="CAAALY010069686">
    <property type="protein sequence ID" value="VEL24792.1"/>
    <property type="molecule type" value="Genomic_DNA"/>
</dbReference>
<reference evidence="2" key="1">
    <citation type="submission" date="2018-11" db="EMBL/GenBank/DDBJ databases">
        <authorList>
            <consortium name="Pathogen Informatics"/>
        </authorList>
    </citation>
    <scope>NUCLEOTIDE SEQUENCE</scope>
</reference>
<evidence type="ECO:0000313" key="2">
    <source>
        <dbReference type="EMBL" id="VEL24792.1"/>
    </source>
</evidence>
<feature type="region of interest" description="Disordered" evidence="1">
    <location>
        <begin position="36"/>
        <end position="75"/>
    </location>
</feature>
<comment type="caution">
    <text evidence="2">The sequence shown here is derived from an EMBL/GenBank/DDBJ whole genome shotgun (WGS) entry which is preliminary data.</text>
</comment>
<keyword evidence="3" id="KW-1185">Reference proteome</keyword>
<accession>A0A448X0F5</accession>
<dbReference type="AlphaFoldDB" id="A0A448X0F5"/>
<protein>
    <recommendedName>
        <fullName evidence="4">VWFC domain-containing protein</fullName>
    </recommendedName>
</protein>
<evidence type="ECO:0000313" key="3">
    <source>
        <dbReference type="Proteomes" id="UP000784294"/>
    </source>
</evidence>
<feature type="region of interest" description="Disordered" evidence="1">
    <location>
        <begin position="1"/>
        <end position="22"/>
    </location>
</feature>
<evidence type="ECO:0008006" key="4">
    <source>
        <dbReference type="Google" id="ProtNLM"/>
    </source>
</evidence>
<feature type="compositionally biased region" description="Polar residues" evidence="1">
    <location>
        <begin position="1"/>
        <end position="21"/>
    </location>
</feature>
<dbReference type="Proteomes" id="UP000784294">
    <property type="component" value="Unassembled WGS sequence"/>
</dbReference>
<name>A0A448X0F5_9PLAT</name>
<gene>
    <name evidence="2" type="ORF">PXEA_LOCUS18232</name>
</gene>
<dbReference type="OrthoDB" id="6242526at2759"/>
<proteinExistence type="predicted"/>
<organism evidence="2 3">
    <name type="scientific">Protopolystoma xenopodis</name>
    <dbReference type="NCBI Taxonomy" id="117903"/>
    <lineage>
        <taxon>Eukaryota</taxon>
        <taxon>Metazoa</taxon>
        <taxon>Spiralia</taxon>
        <taxon>Lophotrochozoa</taxon>
        <taxon>Platyhelminthes</taxon>
        <taxon>Monogenea</taxon>
        <taxon>Polyopisthocotylea</taxon>
        <taxon>Polystomatidea</taxon>
        <taxon>Polystomatidae</taxon>
        <taxon>Protopolystoma</taxon>
    </lineage>
</organism>